<dbReference type="OrthoDB" id="3210980at2"/>
<keyword evidence="2" id="KW-1185">Reference proteome</keyword>
<dbReference type="InterPro" id="IPR021555">
    <property type="entry name" value="DUF3000"/>
</dbReference>
<protein>
    <submittedName>
        <fullName evidence="1">DUF3000 family protein</fullName>
    </submittedName>
</protein>
<evidence type="ECO:0000313" key="2">
    <source>
        <dbReference type="Proteomes" id="UP000317043"/>
    </source>
</evidence>
<dbReference type="EMBL" id="VFOW01000001">
    <property type="protein sequence ID" value="TQL79241.1"/>
    <property type="molecule type" value="Genomic_DNA"/>
</dbReference>
<sequence length="198" mass="21404">MVCHVEAATALGDQAPGTFRDAVASLRSWKPDRRISMSEINAPGNIAPYAHALAASISRIGEPEAEGRLVLLHDPDGHESWQGTLRLVSYLSVDIDEDMYTDPMLTSVAWSWLVDGLGTVSADYLALGGTVTCTTETRFGSLRDPDEFSSDATESTLRIRASWTPRDTDLGAHLHGWSKHLAAAAGLPPDEITSSTRR</sequence>
<proteinExistence type="predicted"/>
<comment type="caution">
    <text evidence="1">The sequence shown here is derived from an EMBL/GenBank/DDBJ whole genome shotgun (WGS) entry which is preliminary data.</text>
</comment>
<organism evidence="1 2">
    <name type="scientific">Stackebrandtia endophytica</name>
    <dbReference type="NCBI Taxonomy" id="1496996"/>
    <lineage>
        <taxon>Bacteria</taxon>
        <taxon>Bacillati</taxon>
        <taxon>Actinomycetota</taxon>
        <taxon>Actinomycetes</taxon>
        <taxon>Glycomycetales</taxon>
        <taxon>Glycomycetaceae</taxon>
        <taxon>Stackebrandtia</taxon>
    </lineage>
</organism>
<dbReference type="InParanoid" id="A0A543B330"/>
<name>A0A543B330_9ACTN</name>
<gene>
    <name evidence="1" type="ORF">FB566_4842</name>
</gene>
<evidence type="ECO:0000313" key="1">
    <source>
        <dbReference type="EMBL" id="TQL79241.1"/>
    </source>
</evidence>
<accession>A0A543B330</accession>
<reference evidence="1 2" key="1">
    <citation type="submission" date="2019-06" db="EMBL/GenBank/DDBJ databases">
        <title>Sequencing the genomes of 1000 actinobacteria strains.</title>
        <authorList>
            <person name="Klenk H.-P."/>
        </authorList>
    </citation>
    <scope>NUCLEOTIDE SEQUENCE [LARGE SCALE GENOMIC DNA]</scope>
    <source>
        <strain evidence="1 2">DSM 45928</strain>
    </source>
</reference>
<dbReference type="Pfam" id="PF11452">
    <property type="entry name" value="DUF3000"/>
    <property type="match status" value="1"/>
</dbReference>
<dbReference type="AlphaFoldDB" id="A0A543B330"/>
<dbReference type="RefSeq" id="WP_142046014.1">
    <property type="nucleotide sequence ID" value="NZ_JBHTGS010000002.1"/>
</dbReference>
<dbReference type="Proteomes" id="UP000317043">
    <property type="component" value="Unassembled WGS sequence"/>
</dbReference>